<keyword evidence="8 10" id="KW-0694">RNA-binding</keyword>
<dbReference type="Gene3D" id="1.10.40.50">
    <property type="entry name" value="Probable gtpase engc, domain 3"/>
    <property type="match status" value="1"/>
</dbReference>
<feature type="binding site" evidence="10">
    <location>
        <position position="256"/>
    </location>
    <ligand>
        <name>Zn(2+)</name>
        <dbReference type="ChEBI" id="CHEBI:29105"/>
    </ligand>
</feature>
<feature type="binding site" evidence="10">
    <location>
        <position position="243"/>
    </location>
    <ligand>
        <name>Zn(2+)</name>
        <dbReference type="ChEBI" id="CHEBI:29105"/>
    </ligand>
</feature>
<dbReference type="GO" id="GO:0042274">
    <property type="term" value="P:ribosomal small subunit biogenesis"/>
    <property type="evidence" value="ECO:0007669"/>
    <property type="project" value="UniProtKB-UniRule"/>
</dbReference>
<keyword evidence="1 10" id="KW-0963">Cytoplasm</keyword>
<comment type="caution">
    <text evidence="13">The sequence shown here is derived from an EMBL/GenBank/DDBJ whole genome shotgun (WGS) entry which is preliminary data.</text>
</comment>
<evidence type="ECO:0000256" key="8">
    <source>
        <dbReference type="ARBA" id="ARBA00022884"/>
    </source>
</evidence>
<dbReference type="CDD" id="cd01854">
    <property type="entry name" value="YjeQ_EngC"/>
    <property type="match status" value="1"/>
</dbReference>
<comment type="subunit">
    <text evidence="10">Monomer. Associates with 30S ribosomal subunit, binds 16S rRNA.</text>
</comment>
<keyword evidence="7 10" id="KW-0862">Zinc</keyword>
<keyword evidence="3 10" id="KW-0479">Metal-binding</keyword>
<evidence type="ECO:0000256" key="6">
    <source>
        <dbReference type="ARBA" id="ARBA00022801"/>
    </source>
</evidence>
<evidence type="ECO:0000256" key="2">
    <source>
        <dbReference type="ARBA" id="ARBA00022517"/>
    </source>
</evidence>
<name>A0AA88ZST7_CLONO</name>
<dbReference type="InterPro" id="IPR012340">
    <property type="entry name" value="NA-bd_OB-fold"/>
</dbReference>
<evidence type="ECO:0000259" key="12">
    <source>
        <dbReference type="PROSITE" id="PS51721"/>
    </source>
</evidence>
<comment type="function">
    <text evidence="10">One of several proteins that assist in the late maturation steps of the functional core of the 30S ribosomal subunit. Helps release RbfA from mature subunits. May play a role in the assembly of ribosomal proteins into the subunit. Circularly permuted GTPase that catalyzes slow GTP hydrolysis, GTPase activity is stimulated by the 30S ribosomal subunit.</text>
</comment>
<dbReference type="Gene3D" id="3.40.50.300">
    <property type="entry name" value="P-loop containing nucleotide triphosphate hydrolases"/>
    <property type="match status" value="1"/>
</dbReference>
<protein>
    <recommendedName>
        <fullName evidence="10">Small ribosomal subunit biogenesis GTPase RsgA</fullName>
        <ecNumber evidence="10">3.6.1.-</ecNumber>
    </recommendedName>
</protein>
<dbReference type="SUPFAM" id="SSF50249">
    <property type="entry name" value="Nucleic acid-binding proteins"/>
    <property type="match status" value="1"/>
</dbReference>
<comment type="cofactor">
    <cofactor evidence="10">
        <name>Zn(2+)</name>
        <dbReference type="ChEBI" id="CHEBI:29105"/>
    </cofactor>
    <text evidence="10">Binds 1 zinc ion per subunit.</text>
</comment>
<gene>
    <name evidence="10" type="primary">rsgA</name>
    <name evidence="13" type="ORF">Z969_02780</name>
</gene>
<dbReference type="GO" id="GO:0005737">
    <property type="term" value="C:cytoplasm"/>
    <property type="evidence" value="ECO:0007669"/>
    <property type="project" value="UniProtKB-SubCell"/>
</dbReference>
<feature type="binding site" evidence="10">
    <location>
        <position position="248"/>
    </location>
    <ligand>
        <name>Zn(2+)</name>
        <dbReference type="ChEBI" id="CHEBI:29105"/>
    </ligand>
</feature>
<evidence type="ECO:0000313" key="14">
    <source>
        <dbReference type="Proteomes" id="UP000030016"/>
    </source>
</evidence>
<feature type="domain" description="CP-type G" evidence="12">
    <location>
        <begin position="62"/>
        <end position="219"/>
    </location>
</feature>
<dbReference type="Proteomes" id="UP000030016">
    <property type="component" value="Unassembled WGS sequence"/>
</dbReference>
<dbReference type="EMBL" id="JDRX01000004">
    <property type="protein sequence ID" value="KGN02938.1"/>
    <property type="molecule type" value="Genomic_DNA"/>
</dbReference>
<feature type="domain" description="EngC GTPase" evidence="11">
    <location>
        <begin position="71"/>
        <end position="217"/>
    </location>
</feature>
<organism evidence="13 14">
    <name type="scientific">Clostridium novyi A str. 4570</name>
    <dbReference type="NCBI Taxonomy" id="1444290"/>
    <lineage>
        <taxon>Bacteria</taxon>
        <taxon>Bacillati</taxon>
        <taxon>Bacillota</taxon>
        <taxon>Clostridia</taxon>
        <taxon>Eubacteriales</taxon>
        <taxon>Clostridiaceae</taxon>
        <taxon>Clostridium</taxon>
    </lineage>
</organism>
<dbReference type="GO" id="GO:0019843">
    <property type="term" value="F:rRNA binding"/>
    <property type="evidence" value="ECO:0007669"/>
    <property type="project" value="UniProtKB-KW"/>
</dbReference>
<dbReference type="CDD" id="cd04466">
    <property type="entry name" value="S1_YloQ_GTPase"/>
    <property type="match status" value="1"/>
</dbReference>
<dbReference type="RefSeq" id="WP_039248944.1">
    <property type="nucleotide sequence ID" value="NZ_JDRX01000004.1"/>
</dbReference>
<evidence type="ECO:0000256" key="5">
    <source>
        <dbReference type="ARBA" id="ARBA00022741"/>
    </source>
</evidence>
<dbReference type="EC" id="3.6.1.-" evidence="10"/>
<keyword evidence="9 10" id="KW-0342">GTP-binding</keyword>
<dbReference type="PROSITE" id="PS50936">
    <property type="entry name" value="ENGC_GTPASE"/>
    <property type="match status" value="1"/>
</dbReference>
<dbReference type="InterPro" id="IPR010914">
    <property type="entry name" value="RsgA_GTPase_dom"/>
</dbReference>
<feature type="binding site" evidence="10">
    <location>
        <begin position="162"/>
        <end position="170"/>
    </location>
    <ligand>
        <name>GTP</name>
        <dbReference type="ChEBI" id="CHEBI:37565"/>
    </ligand>
</feature>
<dbReference type="InterPro" id="IPR027417">
    <property type="entry name" value="P-loop_NTPase"/>
</dbReference>
<dbReference type="InterPro" id="IPR031944">
    <property type="entry name" value="RsgA_N"/>
</dbReference>
<comment type="similarity">
    <text evidence="10">Belongs to the TRAFAC class YlqF/YawG GTPase family. RsgA subfamily.</text>
</comment>
<dbReference type="PROSITE" id="PS51721">
    <property type="entry name" value="G_CP"/>
    <property type="match status" value="1"/>
</dbReference>
<dbReference type="InterPro" id="IPR004881">
    <property type="entry name" value="Ribosome_biogen_GTPase_RsgA"/>
</dbReference>
<dbReference type="Gene3D" id="2.40.50.140">
    <property type="entry name" value="Nucleic acid-binding proteins"/>
    <property type="match status" value="1"/>
</dbReference>
<evidence type="ECO:0000256" key="10">
    <source>
        <dbReference type="HAMAP-Rule" id="MF_01820"/>
    </source>
</evidence>
<evidence type="ECO:0000256" key="9">
    <source>
        <dbReference type="ARBA" id="ARBA00023134"/>
    </source>
</evidence>
<dbReference type="NCBIfam" id="TIGR00157">
    <property type="entry name" value="ribosome small subunit-dependent GTPase A"/>
    <property type="match status" value="1"/>
</dbReference>
<accession>A0AA88ZST7</accession>
<dbReference type="InterPro" id="IPR030378">
    <property type="entry name" value="G_CP_dom"/>
</dbReference>
<comment type="subcellular location">
    <subcellularLocation>
        <location evidence="10">Cytoplasm</location>
    </subcellularLocation>
</comment>
<dbReference type="AlphaFoldDB" id="A0AA88ZST7"/>
<sequence length="290" mass="33301">MEGIILKGIGGFYYVKTEERVYECKARGKFRNKKLTPMVGDRVIITPNDDNYGAIEEICTRDNYLIRPQVANISQAFIVFALKNPDVNLDLLNKFLIQCELKNIKSIVCFNKIDLYSDYENHEAVKMVSDAGYDYIFLKAKEETNLDELKSKLKGNINVFCGPSGVGKSTILNKLVGKEVMETGIISERLKRGKHTTRHSELVEVNNGFVVDTPGFSTLDLKFDSKEELKDYFREFNEYEDQCKFNGCLHHKEPKCGVKDAVNNGEINKDRYEFYIKTLEEIIQGGRNKW</sequence>
<evidence type="ECO:0000259" key="11">
    <source>
        <dbReference type="PROSITE" id="PS50936"/>
    </source>
</evidence>
<dbReference type="PANTHER" id="PTHR32120:SF11">
    <property type="entry name" value="SMALL RIBOSOMAL SUBUNIT BIOGENESIS GTPASE RSGA 1, MITOCHONDRIAL-RELATED"/>
    <property type="match status" value="1"/>
</dbReference>
<keyword evidence="2 10" id="KW-0690">Ribosome biogenesis</keyword>
<reference evidence="13 14" key="1">
    <citation type="submission" date="2014-01" db="EMBL/GenBank/DDBJ databases">
        <title>Plasmidome dynamics in the species complex Clostridium novyi sensu lato converts strains of independent lineages into distinctly different pathogens.</title>
        <authorList>
            <person name="Skarin H."/>
            <person name="Segerman B."/>
        </authorList>
    </citation>
    <scope>NUCLEOTIDE SEQUENCE [LARGE SCALE GENOMIC DNA]</scope>
    <source>
        <strain evidence="13 14">4570</strain>
    </source>
</reference>
<evidence type="ECO:0000256" key="3">
    <source>
        <dbReference type="ARBA" id="ARBA00022723"/>
    </source>
</evidence>
<dbReference type="HAMAP" id="MF_01820">
    <property type="entry name" value="GTPase_RsgA"/>
    <property type="match status" value="1"/>
</dbReference>
<dbReference type="PANTHER" id="PTHR32120">
    <property type="entry name" value="SMALL RIBOSOMAL SUBUNIT BIOGENESIS GTPASE RSGA"/>
    <property type="match status" value="1"/>
</dbReference>
<feature type="binding site" evidence="10">
    <location>
        <begin position="111"/>
        <end position="114"/>
    </location>
    <ligand>
        <name>GTP</name>
        <dbReference type="ChEBI" id="CHEBI:37565"/>
    </ligand>
</feature>
<dbReference type="SUPFAM" id="SSF52540">
    <property type="entry name" value="P-loop containing nucleoside triphosphate hydrolases"/>
    <property type="match status" value="1"/>
</dbReference>
<dbReference type="GO" id="GO:0046872">
    <property type="term" value="F:metal ion binding"/>
    <property type="evidence" value="ECO:0007669"/>
    <property type="project" value="UniProtKB-KW"/>
</dbReference>
<evidence type="ECO:0000256" key="4">
    <source>
        <dbReference type="ARBA" id="ARBA00022730"/>
    </source>
</evidence>
<keyword evidence="5 10" id="KW-0547">Nucleotide-binding</keyword>
<keyword evidence="6 10" id="KW-0378">Hydrolase</keyword>
<dbReference type="GO" id="GO:0003924">
    <property type="term" value="F:GTPase activity"/>
    <property type="evidence" value="ECO:0007669"/>
    <property type="project" value="UniProtKB-UniRule"/>
</dbReference>
<evidence type="ECO:0000256" key="7">
    <source>
        <dbReference type="ARBA" id="ARBA00022833"/>
    </source>
</evidence>
<proteinExistence type="inferred from homology"/>
<keyword evidence="4 10" id="KW-0699">rRNA-binding</keyword>
<feature type="binding site" evidence="10">
    <location>
        <position position="250"/>
    </location>
    <ligand>
        <name>Zn(2+)</name>
        <dbReference type="ChEBI" id="CHEBI:29105"/>
    </ligand>
</feature>
<dbReference type="GO" id="GO:0005525">
    <property type="term" value="F:GTP binding"/>
    <property type="evidence" value="ECO:0007669"/>
    <property type="project" value="UniProtKB-UniRule"/>
</dbReference>
<evidence type="ECO:0000256" key="1">
    <source>
        <dbReference type="ARBA" id="ARBA00022490"/>
    </source>
</evidence>
<dbReference type="Pfam" id="PF16745">
    <property type="entry name" value="RsgA_N"/>
    <property type="match status" value="1"/>
</dbReference>
<evidence type="ECO:0000313" key="13">
    <source>
        <dbReference type="EMBL" id="KGN02938.1"/>
    </source>
</evidence>
<dbReference type="Pfam" id="PF03193">
    <property type="entry name" value="RsgA_GTPase"/>
    <property type="match status" value="1"/>
</dbReference>